<evidence type="ECO:0000259" key="3">
    <source>
        <dbReference type="Pfam" id="PF13458"/>
    </source>
</evidence>
<dbReference type="SUPFAM" id="SSF53822">
    <property type="entry name" value="Periplasmic binding protein-like I"/>
    <property type="match status" value="1"/>
</dbReference>
<dbReference type="InterPro" id="IPR028081">
    <property type="entry name" value="Leu-bd"/>
</dbReference>
<evidence type="ECO:0000256" key="2">
    <source>
        <dbReference type="SAM" id="MobiDB-lite"/>
    </source>
</evidence>
<evidence type="ECO:0000313" key="4">
    <source>
        <dbReference type="EMBL" id="SHL21570.1"/>
    </source>
</evidence>
<dbReference type="Gene3D" id="3.40.50.2300">
    <property type="match status" value="2"/>
</dbReference>
<dbReference type="InterPro" id="IPR028082">
    <property type="entry name" value="Peripla_BP_I"/>
</dbReference>
<dbReference type="Proteomes" id="UP000184203">
    <property type="component" value="Unassembled WGS sequence"/>
</dbReference>
<organism evidence="4 5">
    <name type="scientific">Haladaptatus paucihalophilus DX253</name>
    <dbReference type="NCBI Taxonomy" id="797209"/>
    <lineage>
        <taxon>Archaea</taxon>
        <taxon>Methanobacteriati</taxon>
        <taxon>Methanobacteriota</taxon>
        <taxon>Stenosarchaea group</taxon>
        <taxon>Halobacteria</taxon>
        <taxon>Halobacteriales</taxon>
        <taxon>Haladaptataceae</taxon>
        <taxon>Haladaptatus</taxon>
    </lineage>
</organism>
<dbReference type="InterPro" id="IPR051010">
    <property type="entry name" value="BCAA_transport"/>
</dbReference>
<name>A0A1M6YTV8_HALPU</name>
<dbReference type="PANTHER" id="PTHR30483">
    <property type="entry name" value="LEUCINE-SPECIFIC-BINDING PROTEIN"/>
    <property type="match status" value="1"/>
</dbReference>
<dbReference type="PANTHER" id="PTHR30483:SF6">
    <property type="entry name" value="PERIPLASMIC BINDING PROTEIN OF ABC TRANSPORTER FOR NATURAL AMINO ACIDS"/>
    <property type="match status" value="1"/>
</dbReference>
<dbReference type="Pfam" id="PF13458">
    <property type="entry name" value="Peripla_BP_6"/>
    <property type="match status" value="1"/>
</dbReference>
<dbReference type="AlphaFoldDB" id="A0A1M6YTV8"/>
<keyword evidence="1" id="KW-0732">Signal</keyword>
<evidence type="ECO:0000313" key="5">
    <source>
        <dbReference type="Proteomes" id="UP000184203"/>
    </source>
</evidence>
<protein>
    <submittedName>
        <fullName evidence="4">Amino acid/amide ABC transporter substrate-binding protein, HAAT family</fullName>
    </submittedName>
</protein>
<feature type="region of interest" description="Disordered" evidence="2">
    <location>
        <begin position="44"/>
        <end position="69"/>
    </location>
</feature>
<feature type="domain" description="Leucine-binding protein" evidence="3">
    <location>
        <begin position="75"/>
        <end position="443"/>
    </location>
</feature>
<keyword evidence="5" id="KW-1185">Reference proteome</keyword>
<sequence length="487" mass="51678">MLTLQYLPLVTPGIGGMTRRRLTRRNVLTSAGAVGIAGLAGCTGNDDTNDTTNDDKSGNDNGTGGMTTTKNVSGTVKIGVLQPISGSLKYYGQQSLWGFLSGLAYKADADPKTGVKSGKTVVSVGDTDFELYVRDTGFSQSKAKKLATNLVTDQKVDMLFGCASSSSATTVIKTVAKASGVPYVAGPAASASITSDGETCNNLVFRASENTAMDARSGGKYVAKETDVKKVYLFGADYSFGKAVVNNYEQVLEDEGVEIVGKKFVPQEHSEWKGLLDKAQDAGAQGIVGGFTVATLPNLFTEYLSGSYDYRVFGGFATQITNKVVGQTMQKVIGKPLTKEKIEKTKLGPFTTRYHWNQYDNDINTSFVDSYTKAYGVVPDLFTSGTFTAASAIVQGVHQSGSTKGTDIAEAMRGMTVKDTPKGEGGYVFQKYNNQARSSMTVANPVPTTDEWADNWDAAVMPGEPLATIEGEEATIPKDAAGMSCSL</sequence>
<accession>A0A1M6YTV8</accession>
<proteinExistence type="predicted"/>
<evidence type="ECO:0000256" key="1">
    <source>
        <dbReference type="ARBA" id="ARBA00022729"/>
    </source>
</evidence>
<dbReference type="EMBL" id="FRAN01000005">
    <property type="protein sequence ID" value="SHL21570.1"/>
    <property type="molecule type" value="Genomic_DNA"/>
</dbReference>
<gene>
    <name evidence="4" type="ORF">SAMN05444342_3299</name>
</gene>
<reference evidence="5" key="1">
    <citation type="submission" date="2016-11" db="EMBL/GenBank/DDBJ databases">
        <authorList>
            <person name="Varghese N."/>
            <person name="Submissions S."/>
        </authorList>
    </citation>
    <scope>NUCLEOTIDE SEQUENCE [LARGE SCALE GENOMIC DNA]</scope>
    <source>
        <strain evidence="5">DX253</strain>
    </source>
</reference>